<evidence type="ECO:0000313" key="3">
    <source>
        <dbReference type="EMBL" id="MET3525635.1"/>
    </source>
</evidence>
<evidence type="ECO:0000259" key="2">
    <source>
        <dbReference type="PROSITE" id="PS50846"/>
    </source>
</evidence>
<dbReference type="Gene3D" id="3.30.70.100">
    <property type="match status" value="1"/>
</dbReference>
<comment type="caution">
    <text evidence="3">The sequence shown here is derived from an EMBL/GenBank/DDBJ whole genome shotgun (WGS) entry which is preliminary data.</text>
</comment>
<sequence length="64" mass="6523">MQFEVEGMTCSHCAQTVTAAVKGAAPAAQVQIDLETGRVSVTGGDDRRDAVAAAIKEAGYAVKA</sequence>
<accession>A0ABV2EF28</accession>
<organism evidence="3 4">
    <name type="scientific">Phenylobacterium koreense</name>
    <dbReference type="NCBI Taxonomy" id="266125"/>
    <lineage>
        <taxon>Bacteria</taxon>
        <taxon>Pseudomonadati</taxon>
        <taxon>Pseudomonadota</taxon>
        <taxon>Alphaproteobacteria</taxon>
        <taxon>Caulobacterales</taxon>
        <taxon>Caulobacteraceae</taxon>
        <taxon>Phenylobacterium</taxon>
    </lineage>
</organism>
<protein>
    <submittedName>
        <fullName evidence="3">Copper chaperone</fullName>
    </submittedName>
</protein>
<keyword evidence="4" id="KW-1185">Reference proteome</keyword>
<dbReference type="InterPro" id="IPR006121">
    <property type="entry name" value="HMA_dom"/>
</dbReference>
<dbReference type="Proteomes" id="UP001549110">
    <property type="component" value="Unassembled WGS sequence"/>
</dbReference>
<proteinExistence type="predicted"/>
<feature type="domain" description="HMA" evidence="2">
    <location>
        <begin position="1"/>
        <end position="63"/>
    </location>
</feature>
<dbReference type="SUPFAM" id="SSF55008">
    <property type="entry name" value="HMA, heavy metal-associated domain"/>
    <property type="match status" value="1"/>
</dbReference>
<dbReference type="CDD" id="cd00371">
    <property type="entry name" value="HMA"/>
    <property type="match status" value="1"/>
</dbReference>
<keyword evidence="1" id="KW-0479">Metal-binding</keyword>
<dbReference type="PROSITE" id="PS50846">
    <property type="entry name" value="HMA_2"/>
    <property type="match status" value="1"/>
</dbReference>
<dbReference type="InterPro" id="IPR017969">
    <property type="entry name" value="Heavy-metal-associated_CS"/>
</dbReference>
<evidence type="ECO:0000256" key="1">
    <source>
        <dbReference type="ARBA" id="ARBA00022723"/>
    </source>
</evidence>
<dbReference type="RefSeq" id="WP_354297185.1">
    <property type="nucleotide sequence ID" value="NZ_JBEPLU010000001.1"/>
</dbReference>
<evidence type="ECO:0000313" key="4">
    <source>
        <dbReference type="Proteomes" id="UP001549110"/>
    </source>
</evidence>
<gene>
    <name evidence="3" type="ORF">ABID41_000730</name>
</gene>
<dbReference type="EMBL" id="JBEPLU010000001">
    <property type="protein sequence ID" value="MET3525635.1"/>
    <property type="molecule type" value="Genomic_DNA"/>
</dbReference>
<dbReference type="Pfam" id="PF00403">
    <property type="entry name" value="HMA"/>
    <property type="match status" value="1"/>
</dbReference>
<reference evidence="3 4" key="1">
    <citation type="submission" date="2024-06" db="EMBL/GenBank/DDBJ databases">
        <title>Genomic Encyclopedia of Type Strains, Phase IV (KMG-IV): sequencing the most valuable type-strain genomes for metagenomic binning, comparative biology and taxonomic classification.</title>
        <authorList>
            <person name="Goeker M."/>
        </authorList>
    </citation>
    <scope>NUCLEOTIDE SEQUENCE [LARGE SCALE GENOMIC DNA]</scope>
    <source>
        <strain evidence="3 4">DSM 17809</strain>
    </source>
</reference>
<dbReference type="PROSITE" id="PS01047">
    <property type="entry name" value="HMA_1"/>
    <property type="match status" value="1"/>
</dbReference>
<dbReference type="InterPro" id="IPR036163">
    <property type="entry name" value="HMA_dom_sf"/>
</dbReference>
<name>A0ABV2EF28_9CAUL</name>